<dbReference type="Pfam" id="PF01743">
    <property type="entry name" value="PolyA_pol"/>
    <property type="match status" value="1"/>
</dbReference>
<keyword evidence="10 11" id="KW-0694">RNA-binding</keyword>
<dbReference type="AlphaFoldDB" id="A0A1H8BMZ0"/>
<dbReference type="InterPro" id="IPR032810">
    <property type="entry name" value="CCA-adding_enz_C"/>
</dbReference>
<keyword evidence="8 11" id="KW-0067">ATP-binding</keyword>
<feature type="binding site" evidence="11">
    <location>
        <position position="160"/>
    </location>
    <ligand>
        <name>ATP</name>
        <dbReference type="ChEBI" id="CHEBI:30616"/>
    </ligand>
</feature>
<evidence type="ECO:0000256" key="10">
    <source>
        <dbReference type="ARBA" id="ARBA00022884"/>
    </source>
</evidence>
<dbReference type="InterPro" id="IPR032828">
    <property type="entry name" value="PolyA_RNA-bd"/>
</dbReference>
<keyword evidence="9 11" id="KW-0460">Magnesium</keyword>
<comment type="catalytic activity">
    <reaction evidence="11">
        <text>a tRNA precursor + 2 CTP + ATP = a tRNA with a 3' CCA end + 3 diphosphate</text>
        <dbReference type="Rhea" id="RHEA:14433"/>
        <dbReference type="Rhea" id="RHEA-COMP:10465"/>
        <dbReference type="Rhea" id="RHEA-COMP:10468"/>
        <dbReference type="ChEBI" id="CHEBI:30616"/>
        <dbReference type="ChEBI" id="CHEBI:33019"/>
        <dbReference type="ChEBI" id="CHEBI:37563"/>
        <dbReference type="ChEBI" id="CHEBI:74896"/>
        <dbReference type="ChEBI" id="CHEBI:83071"/>
        <dbReference type="EC" id="2.7.7.72"/>
    </reaction>
</comment>
<dbReference type="EC" id="2.7.7.72" evidence="11"/>
<evidence type="ECO:0000259" key="12">
    <source>
        <dbReference type="Pfam" id="PF01743"/>
    </source>
</evidence>
<dbReference type="Proteomes" id="UP000198553">
    <property type="component" value="Unassembled WGS sequence"/>
</dbReference>
<dbReference type="OrthoDB" id="9805698at2"/>
<keyword evidence="2 11" id="KW-0808">Transferase</keyword>
<feature type="domain" description="CCA-adding enzyme C-terminal" evidence="14">
    <location>
        <begin position="247"/>
        <end position="392"/>
    </location>
</feature>
<evidence type="ECO:0000256" key="9">
    <source>
        <dbReference type="ARBA" id="ARBA00022842"/>
    </source>
</evidence>
<comment type="subunit">
    <text evidence="11">Homodimer.</text>
</comment>
<keyword evidence="4 11" id="KW-0548">Nucleotidyltransferase</keyword>
<feature type="binding site" evidence="11">
    <location>
        <position position="30"/>
    </location>
    <ligand>
        <name>ATP</name>
        <dbReference type="ChEBI" id="CHEBI:30616"/>
    </ligand>
</feature>
<keyword evidence="5 11" id="KW-0479">Metal-binding</keyword>
<feature type="binding site" evidence="11">
    <location>
        <position position="111"/>
    </location>
    <ligand>
        <name>ATP</name>
        <dbReference type="ChEBI" id="CHEBI:30616"/>
    </ligand>
</feature>
<accession>A0A1H8BMZ0</accession>
<feature type="domain" description="Poly A polymerase head" evidence="12">
    <location>
        <begin position="22"/>
        <end position="141"/>
    </location>
</feature>
<dbReference type="CDD" id="cd05398">
    <property type="entry name" value="NT_ClassII-CCAase"/>
    <property type="match status" value="1"/>
</dbReference>
<feature type="binding site" evidence="11">
    <location>
        <position position="163"/>
    </location>
    <ligand>
        <name>ATP</name>
        <dbReference type="ChEBI" id="CHEBI:30616"/>
    </ligand>
</feature>
<comment type="miscellaneous">
    <text evidence="11">A single active site specifically recognizes both ATP and CTP and is responsible for their addition.</text>
</comment>
<comment type="cofactor">
    <cofactor evidence="1 11">
        <name>Mg(2+)</name>
        <dbReference type="ChEBI" id="CHEBI:18420"/>
    </cofactor>
</comment>
<feature type="domain" description="tRNA nucleotidyltransferase/poly(A) polymerase RNA and SrmB- binding" evidence="13">
    <location>
        <begin position="169"/>
        <end position="227"/>
    </location>
</feature>
<feature type="binding site" evidence="11">
    <location>
        <position position="27"/>
    </location>
    <ligand>
        <name>ATP</name>
        <dbReference type="ChEBI" id="CHEBI:30616"/>
    </ligand>
</feature>
<dbReference type="GO" id="GO:0160016">
    <property type="term" value="F:CCACCA tRNA nucleotidyltransferase activity"/>
    <property type="evidence" value="ECO:0007669"/>
    <property type="project" value="RHEA"/>
</dbReference>
<feature type="binding site" evidence="11">
    <location>
        <position position="160"/>
    </location>
    <ligand>
        <name>CTP</name>
        <dbReference type="ChEBI" id="CHEBI:37563"/>
    </ligand>
</feature>
<name>A0A1H8BMZ0_9BACI</name>
<dbReference type="Gene3D" id="1.10.246.80">
    <property type="match status" value="1"/>
</dbReference>
<feature type="binding site" evidence="11">
    <location>
        <position position="163"/>
    </location>
    <ligand>
        <name>CTP</name>
        <dbReference type="ChEBI" id="CHEBI:37563"/>
    </ligand>
</feature>
<keyword evidence="7 11" id="KW-0692">RNA repair</keyword>
<evidence type="ECO:0000256" key="5">
    <source>
        <dbReference type="ARBA" id="ARBA00022723"/>
    </source>
</evidence>
<feature type="binding site" evidence="11">
    <location>
        <position position="30"/>
    </location>
    <ligand>
        <name>CTP</name>
        <dbReference type="ChEBI" id="CHEBI:37563"/>
    </ligand>
</feature>
<gene>
    <name evidence="11" type="primary">cca</name>
    <name evidence="15" type="ORF">SAMN05192533_10699</name>
</gene>
<reference evidence="16" key="1">
    <citation type="submission" date="2016-10" db="EMBL/GenBank/DDBJ databases">
        <authorList>
            <person name="Varghese N."/>
            <person name="Submissions S."/>
        </authorList>
    </citation>
    <scope>NUCLEOTIDE SEQUENCE [LARGE SCALE GENOMIC DNA]</scope>
    <source>
        <strain evidence="16">B48,IBRC-M 10115,DSM 25386,CECT 8001</strain>
    </source>
</reference>
<evidence type="ECO:0000256" key="2">
    <source>
        <dbReference type="ARBA" id="ARBA00022679"/>
    </source>
</evidence>
<dbReference type="HAMAP" id="MF_01263">
    <property type="entry name" value="CCA_bact_type3"/>
    <property type="match status" value="1"/>
</dbReference>
<organism evidence="15 16">
    <name type="scientific">Mesobacillus persicus</name>
    <dbReference type="NCBI Taxonomy" id="930146"/>
    <lineage>
        <taxon>Bacteria</taxon>
        <taxon>Bacillati</taxon>
        <taxon>Bacillota</taxon>
        <taxon>Bacilli</taxon>
        <taxon>Bacillales</taxon>
        <taxon>Bacillaceae</taxon>
        <taxon>Mesobacillus</taxon>
    </lineage>
</organism>
<dbReference type="SUPFAM" id="SSF81301">
    <property type="entry name" value="Nucleotidyltransferase"/>
    <property type="match status" value="1"/>
</dbReference>
<dbReference type="Gene3D" id="1.20.58.560">
    <property type="match status" value="1"/>
</dbReference>
<evidence type="ECO:0000256" key="4">
    <source>
        <dbReference type="ARBA" id="ARBA00022695"/>
    </source>
</evidence>
<keyword evidence="6 11" id="KW-0547">Nucleotide-binding</keyword>
<dbReference type="GO" id="GO:0001680">
    <property type="term" value="P:tRNA 3'-terminal CCA addition"/>
    <property type="evidence" value="ECO:0007669"/>
    <property type="project" value="UniProtKB-UniRule"/>
</dbReference>
<keyword evidence="16" id="KW-1185">Reference proteome</keyword>
<dbReference type="GO" id="GO:0000287">
    <property type="term" value="F:magnesium ion binding"/>
    <property type="evidence" value="ECO:0007669"/>
    <property type="project" value="UniProtKB-UniRule"/>
</dbReference>
<dbReference type="STRING" id="930146.SAMN05192533_10699"/>
<dbReference type="InterPro" id="IPR002646">
    <property type="entry name" value="PolA_pol_head_dom"/>
</dbReference>
<evidence type="ECO:0000256" key="3">
    <source>
        <dbReference type="ARBA" id="ARBA00022694"/>
    </source>
</evidence>
<protein>
    <recommendedName>
        <fullName evidence="11">CCA-adding enzyme</fullName>
        <ecNumber evidence="11">2.7.7.72</ecNumber>
    </recommendedName>
    <alternativeName>
        <fullName evidence="11">CCA tRNA nucleotidyltransferase</fullName>
    </alternativeName>
    <alternativeName>
        <fullName evidence="11">tRNA CCA-pyrophosphorylase</fullName>
    </alternativeName>
    <alternativeName>
        <fullName evidence="11">tRNA adenylyl-/cytidylyl- transferase</fullName>
    </alternativeName>
    <alternativeName>
        <fullName evidence="11">tRNA nucleotidyltransferase</fullName>
    </alternativeName>
    <alternativeName>
        <fullName evidence="11">tRNA-NT</fullName>
    </alternativeName>
</protein>
<dbReference type="Gene3D" id="1.10.110.30">
    <property type="match status" value="1"/>
</dbReference>
<dbReference type="Gene3D" id="3.30.460.10">
    <property type="entry name" value="Beta Polymerase, domain 2"/>
    <property type="match status" value="1"/>
</dbReference>
<feature type="binding site" evidence="11">
    <location>
        <position position="157"/>
    </location>
    <ligand>
        <name>CTP</name>
        <dbReference type="ChEBI" id="CHEBI:37563"/>
    </ligand>
</feature>
<evidence type="ECO:0000259" key="14">
    <source>
        <dbReference type="Pfam" id="PF13735"/>
    </source>
</evidence>
<dbReference type="PANTHER" id="PTHR46173:SF1">
    <property type="entry name" value="CCA TRNA NUCLEOTIDYLTRANSFERASE 1, MITOCHONDRIAL"/>
    <property type="match status" value="1"/>
</dbReference>
<comment type="similarity">
    <text evidence="11">Belongs to the tRNA nucleotidyltransferase/poly(A) polymerase family. Bacterial CCA-adding enzyme type 3 subfamily.</text>
</comment>
<evidence type="ECO:0000313" key="15">
    <source>
        <dbReference type="EMBL" id="SEM84163.1"/>
    </source>
</evidence>
<dbReference type="InterPro" id="IPR043519">
    <property type="entry name" value="NT_sf"/>
</dbReference>
<dbReference type="NCBIfam" id="NF009814">
    <property type="entry name" value="PRK13299.1"/>
    <property type="match status" value="1"/>
</dbReference>
<dbReference type="PANTHER" id="PTHR46173">
    <property type="entry name" value="CCA TRNA NUCLEOTIDYLTRANSFERASE 1, MITOCHONDRIAL"/>
    <property type="match status" value="1"/>
</dbReference>
<evidence type="ECO:0000259" key="13">
    <source>
        <dbReference type="Pfam" id="PF12627"/>
    </source>
</evidence>
<sequence>MLPPFKKAIPLLERIENSGYEAYFVGGSVRDSLLGREISDVDIATSALPEELKTIFPQTADIGIEHGTILVIYKGIPYEITTFRAESEYSDFRRPDKVEFIRSLTEDLKRRDFTMNAIAMDRAGGLIDPFNGQEAIRTKQIVTVGEAAERFGEDALRMMRAVRFVSQLGFTIETNTLSALSTMPHLLEKIAVERKLAEFEKLLEGPSRTEALSILVQTSLYKFLPGLKGSGTSLHRMIHCSLSTLSRVEMWTLLVYQLHLNEQESGRFLRDWKLPVKQIKEVLKTLHWFRFRLHNQWTAMDVYRAGKEVMLSAEKLIQSSLGIEPVLNADLVKLFECLPIKNRTELDMTGTDLLSWFNRKPGPWVKDYLQLIEEKVIKGELVNERANIREWLVNCNRKLEKD</sequence>
<comment type="function">
    <text evidence="11">Catalyzes the addition and repair of the essential 3'-terminal CCA sequence in tRNAs without using a nucleic acid template. Adds these three nucleotides in the order of C, C, and A to the tRNA nucleotide-73, using CTP and ATP as substrates and producing inorganic pyrophosphate. tRNA 3'-terminal CCA addition is required both for tRNA processing and repair. Also involved in tRNA surveillance by mediating tandem CCA addition to generate a CCACCA at the 3' terminus of unstable tRNAs. While stable tRNAs receive only 3'-terminal CCA, unstable tRNAs are marked with CCACCA and rapidly degraded.</text>
</comment>
<evidence type="ECO:0000256" key="1">
    <source>
        <dbReference type="ARBA" id="ARBA00001946"/>
    </source>
</evidence>
<evidence type="ECO:0000256" key="11">
    <source>
        <dbReference type="HAMAP-Rule" id="MF_01263"/>
    </source>
</evidence>
<dbReference type="SUPFAM" id="SSF81891">
    <property type="entry name" value="Poly A polymerase C-terminal region-like"/>
    <property type="match status" value="1"/>
</dbReference>
<dbReference type="RefSeq" id="WP_090744522.1">
    <property type="nucleotide sequence ID" value="NZ_FOBW01000006.1"/>
</dbReference>
<feature type="binding site" evidence="11">
    <location>
        <position position="154"/>
    </location>
    <ligand>
        <name>CTP</name>
        <dbReference type="ChEBI" id="CHEBI:37563"/>
    </ligand>
</feature>
<evidence type="ECO:0000256" key="8">
    <source>
        <dbReference type="ARBA" id="ARBA00022840"/>
    </source>
</evidence>
<dbReference type="Pfam" id="PF13735">
    <property type="entry name" value="tRNA_NucTran2_2"/>
    <property type="match status" value="1"/>
</dbReference>
<evidence type="ECO:0000256" key="6">
    <source>
        <dbReference type="ARBA" id="ARBA00022741"/>
    </source>
</evidence>
<evidence type="ECO:0000313" key="16">
    <source>
        <dbReference type="Proteomes" id="UP000198553"/>
    </source>
</evidence>
<dbReference type="Pfam" id="PF12627">
    <property type="entry name" value="PolyA_pol_RNAbd"/>
    <property type="match status" value="1"/>
</dbReference>
<proteinExistence type="inferred from homology"/>
<feature type="binding site" evidence="11">
    <location>
        <position position="42"/>
    </location>
    <ligand>
        <name>Mg(2+)</name>
        <dbReference type="ChEBI" id="CHEBI:18420"/>
    </ligand>
</feature>
<dbReference type="GO" id="GO:0000049">
    <property type="term" value="F:tRNA binding"/>
    <property type="evidence" value="ECO:0007669"/>
    <property type="project" value="UniProtKB-UniRule"/>
</dbReference>
<dbReference type="EMBL" id="FOBW01000006">
    <property type="protein sequence ID" value="SEM84163.1"/>
    <property type="molecule type" value="Genomic_DNA"/>
</dbReference>
<feature type="binding site" evidence="11">
    <location>
        <position position="154"/>
    </location>
    <ligand>
        <name>ATP</name>
        <dbReference type="ChEBI" id="CHEBI:30616"/>
    </ligand>
</feature>
<comment type="catalytic activity">
    <reaction evidence="11">
        <text>a tRNA with a 3' CCA end + 2 CTP + ATP = a tRNA with a 3' CCACCA end + 3 diphosphate</text>
        <dbReference type="Rhea" id="RHEA:76235"/>
        <dbReference type="Rhea" id="RHEA-COMP:10468"/>
        <dbReference type="Rhea" id="RHEA-COMP:18655"/>
        <dbReference type="ChEBI" id="CHEBI:30616"/>
        <dbReference type="ChEBI" id="CHEBI:33019"/>
        <dbReference type="ChEBI" id="CHEBI:37563"/>
        <dbReference type="ChEBI" id="CHEBI:83071"/>
        <dbReference type="ChEBI" id="CHEBI:195187"/>
    </reaction>
</comment>
<dbReference type="GO" id="GO:0004810">
    <property type="term" value="F:CCA tRNA nucleotidyltransferase activity"/>
    <property type="evidence" value="ECO:0007669"/>
    <property type="project" value="UniProtKB-UniRule"/>
</dbReference>
<dbReference type="InterPro" id="IPR050264">
    <property type="entry name" value="Bact_CCA-adding_enz_type3_sf"/>
</dbReference>
<feature type="binding site" evidence="11">
    <location>
        <position position="27"/>
    </location>
    <ligand>
        <name>CTP</name>
        <dbReference type="ChEBI" id="CHEBI:37563"/>
    </ligand>
</feature>
<feature type="binding site" evidence="11">
    <location>
        <position position="40"/>
    </location>
    <ligand>
        <name>Mg(2+)</name>
        <dbReference type="ChEBI" id="CHEBI:18420"/>
    </ligand>
</feature>
<dbReference type="InterPro" id="IPR023068">
    <property type="entry name" value="CCA-adding_enz_firmicutes"/>
</dbReference>
<feature type="binding site" evidence="11">
    <location>
        <position position="157"/>
    </location>
    <ligand>
        <name>ATP</name>
        <dbReference type="ChEBI" id="CHEBI:30616"/>
    </ligand>
</feature>
<feature type="binding site" evidence="11">
    <location>
        <position position="111"/>
    </location>
    <ligand>
        <name>CTP</name>
        <dbReference type="ChEBI" id="CHEBI:37563"/>
    </ligand>
</feature>
<dbReference type="GO" id="GO:0005524">
    <property type="term" value="F:ATP binding"/>
    <property type="evidence" value="ECO:0007669"/>
    <property type="project" value="UniProtKB-UniRule"/>
</dbReference>
<keyword evidence="3 11" id="KW-0819">tRNA processing</keyword>
<evidence type="ECO:0000256" key="7">
    <source>
        <dbReference type="ARBA" id="ARBA00022800"/>
    </source>
</evidence>
<dbReference type="GO" id="GO:0042245">
    <property type="term" value="P:RNA repair"/>
    <property type="evidence" value="ECO:0007669"/>
    <property type="project" value="UniProtKB-KW"/>
</dbReference>